<dbReference type="InterPro" id="IPR036291">
    <property type="entry name" value="NAD(P)-bd_dom_sf"/>
</dbReference>
<dbReference type="Proteomes" id="UP000289738">
    <property type="component" value="Chromosome B09"/>
</dbReference>
<feature type="compositionally biased region" description="Basic and acidic residues" evidence="2">
    <location>
        <begin position="85"/>
        <end position="95"/>
    </location>
</feature>
<proteinExistence type="inferred from homology"/>
<comment type="caution">
    <text evidence="4">The sequence shown here is derived from an EMBL/GenBank/DDBJ whole genome shotgun (WGS) entry which is preliminary data.</text>
</comment>
<accession>A0A444XUJ7</accession>
<sequence>MCKRLASTIKLAAVAASIAAAITTTIRSPSPNLNVLSKLIKLETHTAAPNSRNRKGREERDSQEEGEGRVRTAPAGVTATAPSCRTEKREVRAEEGEGQEGRAVAAVPMPPPFGLSTSCCQNRARRKPSRGEASRRCHCPGRLRRRRFPSLPPSLMSPVTADLCSISPLSSGTGFAIAKRLGLEGASVVISSCKQVLFPFSSSLPPINYIHYSIFLFLQQNVEEAAEKLRAKGIKILALVCHVSNDQQRKDLIQKTAQCGNIDVIVSNATANPSVDPILQTKDSILDKLHLPCKALAAEMAPNTRVNCIAPGFVPTNFASFITNYQTLSEYYFHD</sequence>
<keyword evidence="3" id="KW-0732">Signal</keyword>
<gene>
    <name evidence="4" type="ORF">Ahy_B09g099683</name>
</gene>
<dbReference type="STRING" id="3818.A0A444XUJ7"/>
<dbReference type="AlphaFoldDB" id="A0A444XUJ7"/>
<reference evidence="4 5" key="1">
    <citation type="submission" date="2019-01" db="EMBL/GenBank/DDBJ databases">
        <title>Sequencing of cultivated peanut Arachis hypogaea provides insights into genome evolution and oil improvement.</title>
        <authorList>
            <person name="Chen X."/>
        </authorList>
    </citation>
    <scope>NUCLEOTIDE SEQUENCE [LARGE SCALE GENOMIC DNA]</scope>
    <source>
        <strain evidence="5">cv. Fuhuasheng</strain>
        <tissue evidence="4">Leaves</tissue>
    </source>
</reference>
<dbReference type="Gene3D" id="3.40.50.720">
    <property type="entry name" value="NAD(P)-binding Rossmann-like Domain"/>
    <property type="match status" value="2"/>
</dbReference>
<protein>
    <submittedName>
        <fullName evidence="4">Uncharacterized protein</fullName>
    </submittedName>
</protein>
<dbReference type="EMBL" id="SDMP01000019">
    <property type="protein sequence ID" value="RYQ93403.1"/>
    <property type="molecule type" value="Genomic_DNA"/>
</dbReference>
<evidence type="ECO:0000313" key="4">
    <source>
        <dbReference type="EMBL" id="RYQ93403.1"/>
    </source>
</evidence>
<organism evidence="4 5">
    <name type="scientific">Arachis hypogaea</name>
    <name type="common">Peanut</name>
    <dbReference type="NCBI Taxonomy" id="3818"/>
    <lineage>
        <taxon>Eukaryota</taxon>
        <taxon>Viridiplantae</taxon>
        <taxon>Streptophyta</taxon>
        <taxon>Embryophyta</taxon>
        <taxon>Tracheophyta</taxon>
        <taxon>Spermatophyta</taxon>
        <taxon>Magnoliopsida</taxon>
        <taxon>eudicotyledons</taxon>
        <taxon>Gunneridae</taxon>
        <taxon>Pentapetalae</taxon>
        <taxon>rosids</taxon>
        <taxon>fabids</taxon>
        <taxon>Fabales</taxon>
        <taxon>Fabaceae</taxon>
        <taxon>Papilionoideae</taxon>
        <taxon>50 kb inversion clade</taxon>
        <taxon>dalbergioids sensu lato</taxon>
        <taxon>Dalbergieae</taxon>
        <taxon>Pterocarpus clade</taxon>
        <taxon>Arachis</taxon>
    </lineage>
</organism>
<feature type="region of interest" description="Disordered" evidence="2">
    <location>
        <begin position="46"/>
        <end position="108"/>
    </location>
</feature>
<evidence type="ECO:0000256" key="1">
    <source>
        <dbReference type="ARBA" id="ARBA00006484"/>
    </source>
</evidence>
<comment type="similarity">
    <text evidence="1">Belongs to the short-chain dehydrogenases/reductases (SDR) family.</text>
</comment>
<dbReference type="PANTHER" id="PTHR43943">
    <property type="entry name" value="DEHYDROGENASE/REDUCTASE (SDR FAMILY) MEMBER 4"/>
    <property type="match status" value="1"/>
</dbReference>
<evidence type="ECO:0000256" key="2">
    <source>
        <dbReference type="SAM" id="MobiDB-lite"/>
    </source>
</evidence>
<name>A0A444XUJ7_ARAHY</name>
<feature type="chain" id="PRO_5019349121" evidence="3">
    <location>
        <begin position="22"/>
        <end position="335"/>
    </location>
</feature>
<evidence type="ECO:0000313" key="5">
    <source>
        <dbReference type="Proteomes" id="UP000289738"/>
    </source>
</evidence>
<feature type="signal peptide" evidence="3">
    <location>
        <begin position="1"/>
        <end position="21"/>
    </location>
</feature>
<keyword evidence="5" id="KW-1185">Reference proteome</keyword>
<evidence type="ECO:0000256" key="3">
    <source>
        <dbReference type="SAM" id="SignalP"/>
    </source>
</evidence>
<dbReference type="PANTHER" id="PTHR43943:SF2">
    <property type="entry name" value="DEHYDROGENASE_REDUCTASE 4"/>
    <property type="match status" value="1"/>
</dbReference>
<dbReference type="SUPFAM" id="SSF51735">
    <property type="entry name" value="NAD(P)-binding Rossmann-fold domains"/>
    <property type="match status" value="1"/>
</dbReference>
<feature type="region of interest" description="Disordered" evidence="2">
    <location>
        <begin position="117"/>
        <end position="136"/>
    </location>
</feature>